<feature type="transmembrane region" description="Helical" evidence="5">
    <location>
        <begin position="174"/>
        <end position="194"/>
    </location>
</feature>
<feature type="transmembrane region" description="Helical" evidence="5">
    <location>
        <begin position="12"/>
        <end position="28"/>
    </location>
</feature>
<dbReference type="EMBL" id="JACHIL010000001">
    <property type="protein sequence ID" value="MBB5089812.1"/>
    <property type="molecule type" value="Genomic_DNA"/>
</dbReference>
<keyword evidence="2 5" id="KW-0812">Transmembrane</keyword>
<accession>A0A7W8AG49</accession>
<dbReference type="AlphaFoldDB" id="A0A7W8AG49"/>
<feature type="transmembrane region" description="Helical" evidence="5">
    <location>
        <begin position="48"/>
        <end position="67"/>
    </location>
</feature>
<keyword evidence="7" id="KW-0436">Ligase</keyword>
<feature type="domain" description="O-antigen ligase-related" evidence="6">
    <location>
        <begin position="206"/>
        <end position="349"/>
    </location>
</feature>
<dbReference type="PANTHER" id="PTHR37422:SF21">
    <property type="entry name" value="EXOQ-LIKE PROTEIN"/>
    <property type="match status" value="1"/>
</dbReference>
<sequence length="439" mass="48520">MIRTSGMSDIRGFLAATLFMAQFFYLWVTIEPFPAETASAAAEGGSSLFNQVVSLLLFASAICYVAISPLKKLVLQPRPLIVLLVIWILLAALFSAERVESLKQLILSCIIMLNASVFLLLPRSEEQFAKMIMAGLFVMLGLAYFGVMFKPLVAIHQFSSELGDEQLGNWRGHFAHKNVASAAMLVSGFFGLYLKDKGYHLAGWLILVLSVFFLMHTGGKTSTAMFPMILLIAYVFEKIKWLRVPIAVGGVLTINFLTVGAALIPSVYEFITSLGIDASFTNRSDIWRLAVGAIADRPLIGHGLHGYWLTDALVNNDTVENWSPRAFNGHNAWVDALINLGVIGFLLVFIWILVLPLLYIRRISQQNLYTPVVRLYVRIWLYGLFGGALESVFFETGSLLWFSVMMALFGLRLQALAVPVPYDDAPSLAFASGSIGVTR</sequence>
<dbReference type="PANTHER" id="PTHR37422">
    <property type="entry name" value="TEICHURONIC ACID BIOSYNTHESIS PROTEIN TUAE"/>
    <property type="match status" value="1"/>
</dbReference>
<evidence type="ECO:0000313" key="8">
    <source>
        <dbReference type="Proteomes" id="UP000531231"/>
    </source>
</evidence>
<evidence type="ECO:0000256" key="2">
    <source>
        <dbReference type="ARBA" id="ARBA00022692"/>
    </source>
</evidence>
<comment type="subcellular location">
    <subcellularLocation>
        <location evidence="1">Membrane</location>
        <topology evidence="1">Multi-pass membrane protein</topology>
    </subcellularLocation>
</comment>
<reference evidence="7 8" key="1">
    <citation type="submission" date="2020-08" db="EMBL/GenBank/DDBJ databases">
        <title>Genomic Encyclopedia of Type Strains, Phase IV (KMG-IV): sequencing the most valuable type-strain genomes for metagenomic binning, comparative biology and taxonomic classification.</title>
        <authorList>
            <person name="Goeker M."/>
        </authorList>
    </citation>
    <scope>NUCLEOTIDE SEQUENCE [LARGE SCALE GENOMIC DNA]</scope>
    <source>
        <strain evidence="7 8">DSM 25620</strain>
    </source>
</reference>
<keyword evidence="4 5" id="KW-0472">Membrane</keyword>
<evidence type="ECO:0000256" key="4">
    <source>
        <dbReference type="ARBA" id="ARBA00023136"/>
    </source>
</evidence>
<gene>
    <name evidence="7" type="ORF">HNQ68_000324</name>
</gene>
<keyword evidence="8" id="KW-1185">Reference proteome</keyword>
<name>A0A7W8AG49_9HYPH</name>
<feature type="transmembrane region" description="Helical" evidence="5">
    <location>
        <begin position="224"/>
        <end position="239"/>
    </location>
</feature>
<feature type="transmembrane region" description="Helical" evidence="5">
    <location>
        <begin position="102"/>
        <end position="121"/>
    </location>
</feature>
<evidence type="ECO:0000256" key="3">
    <source>
        <dbReference type="ARBA" id="ARBA00022989"/>
    </source>
</evidence>
<dbReference type="GO" id="GO:0016020">
    <property type="term" value="C:membrane"/>
    <property type="evidence" value="ECO:0007669"/>
    <property type="project" value="UniProtKB-SubCell"/>
</dbReference>
<keyword evidence="3 5" id="KW-1133">Transmembrane helix</keyword>
<dbReference type="Pfam" id="PF04932">
    <property type="entry name" value="Wzy_C"/>
    <property type="match status" value="1"/>
</dbReference>
<organism evidence="7 8">
    <name type="scientific">Pseudochrobactrum saccharolyticum</name>
    <dbReference type="NCBI Taxonomy" id="354352"/>
    <lineage>
        <taxon>Bacteria</taxon>
        <taxon>Pseudomonadati</taxon>
        <taxon>Pseudomonadota</taxon>
        <taxon>Alphaproteobacteria</taxon>
        <taxon>Hyphomicrobiales</taxon>
        <taxon>Brucellaceae</taxon>
        <taxon>Pseudochrobactrum</taxon>
    </lineage>
</organism>
<dbReference type="GO" id="GO:0016874">
    <property type="term" value="F:ligase activity"/>
    <property type="evidence" value="ECO:0007669"/>
    <property type="project" value="UniProtKB-KW"/>
</dbReference>
<evidence type="ECO:0000259" key="6">
    <source>
        <dbReference type="Pfam" id="PF04932"/>
    </source>
</evidence>
<feature type="transmembrane region" description="Helical" evidence="5">
    <location>
        <begin position="246"/>
        <end position="268"/>
    </location>
</feature>
<feature type="transmembrane region" description="Helical" evidence="5">
    <location>
        <begin position="133"/>
        <end position="154"/>
    </location>
</feature>
<dbReference type="Proteomes" id="UP000531231">
    <property type="component" value="Unassembled WGS sequence"/>
</dbReference>
<feature type="transmembrane region" description="Helical" evidence="5">
    <location>
        <begin position="201"/>
        <end position="218"/>
    </location>
</feature>
<feature type="transmembrane region" description="Helical" evidence="5">
    <location>
        <begin position="372"/>
        <end position="393"/>
    </location>
</feature>
<dbReference type="InterPro" id="IPR007016">
    <property type="entry name" value="O-antigen_ligase-rel_domated"/>
</dbReference>
<proteinExistence type="predicted"/>
<dbReference type="RefSeq" id="WP_151158461.1">
    <property type="nucleotide sequence ID" value="NZ_JACHIL010000001.1"/>
</dbReference>
<evidence type="ECO:0000313" key="7">
    <source>
        <dbReference type="EMBL" id="MBB5089812.1"/>
    </source>
</evidence>
<evidence type="ECO:0000256" key="1">
    <source>
        <dbReference type="ARBA" id="ARBA00004141"/>
    </source>
</evidence>
<feature type="transmembrane region" description="Helical" evidence="5">
    <location>
        <begin position="336"/>
        <end position="360"/>
    </location>
</feature>
<protein>
    <submittedName>
        <fullName evidence="7">O-antigen ligase</fullName>
    </submittedName>
</protein>
<comment type="caution">
    <text evidence="7">The sequence shown here is derived from an EMBL/GenBank/DDBJ whole genome shotgun (WGS) entry which is preliminary data.</text>
</comment>
<dbReference type="InterPro" id="IPR051533">
    <property type="entry name" value="WaaL-like"/>
</dbReference>
<evidence type="ECO:0000256" key="5">
    <source>
        <dbReference type="SAM" id="Phobius"/>
    </source>
</evidence>
<feature type="transmembrane region" description="Helical" evidence="5">
    <location>
        <begin position="79"/>
        <end position="96"/>
    </location>
</feature>